<evidence type="ECO:0000313" key="3">
    <source>
        <dbReference type="Proteomes" id="UP000056968"/>
    </source>
</evidence>
<dbReference type="SUPFAM" id="SSF54909">
    <property type="entry name" value="Dimeric alpha+beta barrel"/>
    <property type="match status" value="1"/>
</dbReference>
<dbReference type="AlphaFoldDB" id="A0A0S3EZE8"/>
<dbReference type="Gene3D" id="3.30.70.100">
    <property type="match status" value="1"/>
</dbReference>
<accession>A0A0S3EZE8</accession>
<proteinExistence type="predicted"/>
<keyword evidence="3" id="KW-1185">Reference proteome</keyword>
<gene>
    <name evidence="2" type="ORF">ATN00_11195</name>
</gene>
<dbReference type="Pfam" id="PF07045">
    <property type="entry name" value="DUF1330"/>
    <property type="match status" value="1"/>
</dbReference>
<reference evidence="2 3" key="1">
    <citation type="submission" date="2015-11" db="EMBL/GenBank/DDBJ databases">
        <title>A Two-component Flavoprotein Monooxygenase System MeaXY Responsible for para-Hydroxylation of 2-Methyl-6-ethylaniline and 2,6-Diethylaniline in Sphingobium baderi DE-13.</title>
        <authorList>
            <person name="Cheng M."/>
            <person name="Meng Q."/>
            <person name="Yang Y."/>
            <person name="Chu C."/>
            <person name="Yan X."/>
            <person name="He J."/>
            <person name="Li S."/>
        </authorList>
    </citation>
    <scope>NUCLEOTIDE SEQUENCE [LARGE SCALE GENOMIC DNA]</scope>
    <source>
        <strain evidence="2 3">DE-13</strain>
    </source>
</reference>
<evidence type="ECO:0000259" key="1">
    <source>
        <dbReference type="Pfam" id="PF07045"/>
    </source>
</evidence>
<organism evidence="2 3">
    <name type="scientific">Sphingobium baderi</name>
    <dbReference type="NCBI Taxonomy" id="1332080"/>
    <lineage>
        <taxon>Bacteria</taxon>
        <taxon>Pseudomonadati</taxon>
        <taxon>Pseudomonadota</taxon>
        <taxon>Alphaproteobacteria</taxon>
        <taxon>Sphingomonadales</taxon>
        <taxon>Sphingomonadaceae</taxon>
        <taxon>Sphingobium</taxon>
    </lineage>
</organism>
<dbReference type="STRING" id="1332080.ATN00_11195"/>
<protein>
    <recommendedName>
        <fullName evidence="1">DUF1330 domain-containing protein</fullName>
    </recommendedName>
</protein>
<dbReference type="KEGG" id="sbd:ATN00_11195"/>
<evidence type="ECO:0000313" key="2">
    <source>
        <dbReference type="EMBL" id="ALR20779.1"/>
    </source>
</evidence>
<dbReference type="InterPro" id="IPR011008">
    <property type="entry name" value="Dimeric_a/b-barrel"/>
</dbReference>
<sequence length="91" mass="10133">MSVMQKHDLEKYAEYSAQGFVSLNGIECEVIVGEGIELLEGAPPGSSVVIIRFPDNDAAMRWYRSEAYQKAIPMRHAAADTAFVLHFTDNK</sequence>
<dbReference type="EMBL" id="CP013264">
    <property type="protein sequence ID" value="ALR20779.1"/>
    <property type="molecule type" value="Genomic_DNA"/>
</dbReference>
<feature type="domain" description="DUF1330" evidence="1">
    <location>
        <begin position="5"/>
        <end position="85"/>
    </location>
</feature>
<dbReference type="InterPro" id="IPR010753">
    <property type="entry name" value="DUF1330"/>
</dbReference>
<name>A0A0S3EZE8_9SPHN</name>
<dbReference type="Proteomes" id="UP000056968">
    <property type="component" value="Chromosome"/>
</dbReference>